<dbReference type="PANTHER" id="PTHR35609">
    <property type="entry name" value="MACRO DOMAIN-CONTAINING PROTEIN"/>
    <property type="match status" value="1"/>
</dbReference>
<gene>
    <name evidence="1" type="ORF">MPOCJGCO_1101</name>
</gene>
<dbReference type="RefSeq" id="WP_238181608.1">
    <property type="nucleotide sequence ID" value="NZ_BPRB01000060.1"/>
</dbReference>
<sequence length="351" mass="37119">MDWFERLAGFREGPYAQTQAALSVVDGRLRCRGTDRRFAIGTLTLPSLAELRAEAGTVRRTGRLRLSLVEGDVRAMHRQPENAGALFQVASQFNMLEMTSPNVTPEDGVAGYADDRTQGPACAMAAGAATIYRNYLVPVAGGIGQTADRQLDGLADLGAALAQRLGIGTEALWTMRNGYALATREGLDAIAAELQAADADTLDDLRGRLRLGLHRDVEVTDGPAPGPRVSQIFCSALPVAYSEHPAPAWALFARLVLEAAYEATLLAGSLNAARGSSKRMLLTRLGGGAFGNADDWIDAALLRALRLVGDQDLDVAIVSYGRPSPALTDFVRASGFGPVRDSGDGAHGVST</sequence>
<organism evidence="1 2">
    <name type="scientific">Methylobacterium trifolii</name>
    <dbReference type="NCBI Taxonomy" id="1003092"/>
    <lineage>
        <taxon>Bacteria</taxon>
        <taxon>Pseudomonadati</taxon>
        <taxon>Pseudomonadota</taxon>
        <taxon>Alphaproteobacteria</taxon>
        <taxon>Hyphomicrobiales</taxon>
        <taxon>Methylobacteriaceae</taxon>
        <taxon>Methylobacterium</taxon>
    </lineage>
</organism>
<reference evidence="1" key="1">
    <citation type="journal article" date="2021" name="Front. Microbiol.">
        <title>Comprehensive Comparative Genomics and Phenotyping of Methylobacterium Species.</title>
        <authorList>
            <person name="Alessa O."/>
            <person name="Ogura Y."/>
            <person name="Fujitani Y."/>
            <person name="Takami H."/>
            <person name="Hayashi T."/>
            <person name="Sahin N."/>
            <person name="Tani A."/>
        </authorList>
    </citation>
    <scope>NUCLEOTIDE SEQUENCE</scope>
    <source>
        <strain evidence="1">DSM 23632</strain>
    </source>
</reference>
<dbReference type="PANTHER" id="PTHR35609:SF1">
    <property type="entry name" value="MACRO DOMAIN-CONTAINING PROTEIN"/>
    <property type="match status" value="1"/>
</dbReference>
<comment type="caution">
    <text evidence="1">The sequence shown here is derived from an EMBL/GenBank/DDBJ whole genome shotgun (WGS) entry which is preliminary data.</text>
</comment>
<protein>
    <submittedName>
        <fullName evidence="1">Uncharacterized protein</fullName>
    </submittedName>
</protein>
<proteinExistence type="predicted"/>
<evidence type="ECO:0000313" key="1">
    <source>
        <dbReference type="EMBL" id="GJE59015.1"/>
    </source>
</evidence>
<reference evidence="1" key="2">
    <citation type="submission" date="2021-08" db="EMBL/GenBank/DDBJ databases">
        <authorList>
            <person name="Tani A."/>
            <person name="Ola A."/>
            <person name="Ogura Y."/>
            <person name="Katsura K."/>
            <person name="Hayashi T."/>
        </authorList>
    </citation>
    <scope>NUCLEOTIDE SEQUENCE</scope>
    <source>
        <strain evidence="1">DSM 23632</strain>
    </source>
</reference>
<accession>A0ABQ4TZJ2</accession>
<keyword evidence="2" id="KW-1185">Reference proteome</keyword>
<name>A0ABQ4TZJ2_9HYPH</name>
<evidence type="ECO:0000313" key="2">
    <source>
        <dbReference type="Proteomes" id="UP001055057"/>
    </source>
</evidence>
<dbReference type="EMBL" id="BPRB01000060">
    <property type="protein sequence ID" value="GJE59015.1"/>
    <property type="molecule type" value="Genomic_DNA"/>
</dbReference>
<dbReference type="Proteomes" id="UP001055057">
    <property type="component" value="Unassembled WGS sequence"/>
</dbReference>